<keyword evidence="4" id="KW-0391">Immunity</keyword>
<dbReference type="STRING" id="30732.ENSOMEP00000032491"/>
<comment type="subcellular location">
    <subcellularLocation>
        <location evidence="1">Cell membrane</location>
    </subcellularLocation>
</comment>
<evidence type="ECO:0000256" key="7">
    <source>
        <dbReference type="ARBA" id="ARBA00023180"/>
    </source>
</evidence>
<dbReference type="InterPro" id="IPR036179">
    <property type="entry name" value="Ig-like_dom_sf"/>
</dbReference>
<reference evidence="11" key="1">
    <citation type="submission" date="2025-08" db="UniProtKB">
        <authorList>
            <consortium name="Ensembl"/>
        </authorList>
    </citation>
    <scope>IDENTIFICATION</scope>
</reference>
<dbReference type="GO" id="GO:0002376">
    <property type="term" value="P:immune system process"/>
    <property type="evidence" value="ECO:0007669"/>
    <property type="project" value="UniProtKB-KW"/>
</dbReference>
<keyword evidence="5 9" id="KW-0472">Membrane</keyword>
<feature type="transmembrane region" description="Helical" evidence="9">
    <location>
        <begin position="6"/>
        <end position="32"/>
    </location>
</feature>
<evidence type="ECO:0000256" key="8">
    <source>
        <dbReference type="SAM" id="MobiDB-lite"/>
    </source>
</evidence>
<proteinExistence type="predicted"/>
<dbReference type="InterPro" id="IPR007110">
    <property type="entry name" value="Ig-like_dom"/>
</dbReference>
<evidence type="ECO:0000313" key="11">
    <source>
        <dbReference type="Ensembl" id="ENSOMEP00000032491.1"/>
    </source>
</evidence>
<dbReference type="AlphaFoldDB" id="A0A3B3DRE0"/>
<evidence type="ECO:0000256" key="9">
    <source>
        <dbReference type="SAM" id="Phobius"/>
    </source>
</evidence>
<dbReference type="InterPro" id="IPR013783">
    <property type="entry name" value="Ig-like_fold"/>
</dbReference>
<feature type="transmembrane region" description="Helical" evidence="9">
    <location>
        <begin position="271"/>
        <end position="295"/>
    </location>
</feature>
<dbReference type="InterPro" id="IPR013106">
    <property type="entry name" value="Ig_V-set"/>
</dbReference>
<dbReference type="PANTHER" id="PTHR19433">
    <property type="entry name" value="T-CELL RECEPTOR ALPHA CHAIN V REGION-RELATED"/>
    <property type="match status" value="1"/>
</dbReference>
<keyword evidence="12" id="KW-1185">Reference proteome</keyword>
<dbReference type="GO" id="GO:0009617">
    <property type="term" value="P:response to bacterium"/>
    <property type="evidence" value="ECO:0007669"/>
    <property type="project" value="TreeGrafter"/>
</dbReference>
<reference evidence="11" key="2">
    <citation type="submission" date="2025-09" db="UniProtKB">
        <authorList>
            <consortium name="Ensembl"/>
        </authorList>
    </citation>
    <scope>IDENTIFICATION</scope>
</reference>
<dbReference type="InterPro" id="IPR003599">
    <property type="entry name" value="Ig_sub"/>
</dbReference>
<dbReference type="PaxDb" id="30732-ENSOMEP00000032491"/>
<keyword evidence="9" id="KW-1133">Transmembrane helix</keyword>
<dbReference type="Proteomes" id="UP000261560">
    <property type="component" value="Unplaced"/>
</dbReference>
<evidence type="ECO:0000256" key="1">
    <source>
        <dbReference type="ARBA" id="ARBA00004236"/>
    </source>
</evidence>
<feature type="region of interest" description="Disordered" evidence="8">
    <location>
        <begin position="304"/>
        <end position="324"/>
    </location>
</feature>
<keyword evidence="9" id="KW-0812">Transmembrane</keyword>
<name>A0A3B3DRE0_ORYME</name>
<evidence type="ECO:0000313" key="12">
    <source>
        <dbReference type="Proteomes" id="UP000261560"/>
    </source>
</evidence>
<dbReference type="GeneTree" id="ENSGT00950000182968"/>
<keyword evidence="7" id="KW-0325">Glycoprotein</keyword>
<dbReference type="Pfam" id="PF07686">
    <property type="entry name" value="V-set"/>
    <property type="match status" value="1"/>
</dbReference>
<evidence type="ECO:0000259" key="10">
    <source>
        <dbReference type="PROSITE" id="PS50835"/>
    </source>
</evidence>
<evidence type="ECO:0000256" key="6">
    <source>
        <dbReference type="ARBA" id="ARBA00023157"/>
    </source>
</evidence>
<dbReference type="SUPFAM" id="SSF48726">
    <property type="entry name" value="Immunoglobulin"/>
    <property type="match status" value="2"/>
</dbReference>
<dbReference type="PROSITE" id="PS50835">
    <property type="entry name" value="IG_LIKE"/>
    <property type="match status" value="1"/>
</dbReference>
<evidence type="ECO:0000256" key="4">
    <source>
        <dbReference type="ARBA" id="ARBA00022859"/>
    </source>
</evidence>
<sequence>MFFIFFLFAWILKNFCTFLLFVICVFFLSFFISGNRIYSKSSSVPQKNVFFSVNVGQAVTLECSYESQNSRRIFWYKQSLGKNPELISSFYVHDTEVTFYGEFKNNPRFLLDIEDQNHHLQIFNLQFSDPAAYNCVSYESYKLKFLKSYTIHVKDASFYLRESVDLLSMQEAAWTRDSVTLNCTVHTGSCDGEHRVYWFKDSGDSHPGLIYTHGGRNDHCERNNNTKTHSCFYELPMENLDDSHVRIYCAVVSCGHILFGKMDRKAPLNSVILHTLVGLLTIMSVLVVFLLFLLWKINKSNNCTSKEERSPAAPLRSTEAENKDTESLHYAAINVKRSNRSRRQKNDLNTECVYTSVRQQI</sequence>
<feature type="domain" description="Ig-like" evidence="10">
    <location>
        <begin position="45"/>
        <end position="135"/>
    </location>
</feature>
<protein>
    <submittedName>
        <fullName evidence="11">Uncharacterized LOC112139533</fullName>
    </submittedName>
</protein>
<dbReference type="GO" id="GO:0005886">
    <property type="term" value="C:plasma membrane"/>
    <property type="evidence" value="ECO:0007669"/>
    <property type="project" value="UniProtKB-SubCell"/>
</dbReference>
<evidence type="ECO:0000256" key="2">
    <source>
        <dbReference type="ARBA" id="ARBA00022475"/>
    </source>
</evidence>
<evidence type="ECO:0000256" key="5">
    <source>
        <dbReference type="ARBA" id="ARBA00023136"/>
    </source>
</evidence>
<dbReference type="PANTHER" id="PTHR19433:SF127">
    <property type="entry name" value="NITR9"/>
    <property type="match status" value="1"/>
</dbReference>
<organism evidence="11 12">
    <name type="scientific">Oryzias melastigma</name>
    <name type="common">Marine medaka</name>
    <dbReference type="NCBI Taxonomy" id="30732"/>
    <lineage>
        <taxon>Eukaryota</taxon>
        <taxon>Metazoa</taxon>
        <taxon>Chordata</taxon>
        <taxon>Craniata</taxon>
        <taxon>Vertebrata</taxon>
        <taxon>Euteleostomi</taxon>
        <taxon>Actinopterygii</taxon>
        <taxon>Neopterygii</taxon>
        <taxon>Teleostei</taxon>
        <taxon>Neoteleostei</taxon>
        <taxon>Acanthomorphata</taxon>
        <taxon>Ovalentaria</taxon>
        <taxon>Atherinomorphae</taxon>
        <taxon>Beloniformes</taxon>
        <taxon>Adrianichthyidae</taxon>
        <taxon>Oryziinae</taxon>
        <taxon>Oryzias</taxon>
    </lineage>
</organism>
<accession>A0A3B3DRE0</accession>
<dbReference type="Ensembl" id="ENSOMET00000024731.1">
    <property type="protein sequence ID" value="ENSOMEP00000032491.1"/>
    <property type="gene ID" value="ENSOMEG00000017949.1"/>
</dbReference>
<dbReference type="SMART" id="SM00409">
    <property type="entry name" value="IG"/>
    <property type="match status" value="2"/>
</dbReference>
<dbReference type="Gene3D" id="2.60.40.10">
    <property type="entry name" value="Immunoglobulins"/>
    <property type="match status" value="2"/>
</dbReference>
<keyword evidence="6" id="KW-1015">Disulfide bond</keyword>
<dbReference type="InterPro" id="IPR052051">
    <property type="entry name" value="TCR_complex_component"/>
</dbReference>
<evidence type="ECO:0000256" key="3">
    <source>
        <dbReference type="ARBA" id="ARBA00022729"/>
    </source>
</evidence>
<keyword evidence="2" id="KW-1003">Cell membrane</keyword>
<keyword evidence="3" id="KW-0732">Signal</keyword>